<dbReference type="Gene3D" id="2.30.110.10">
    <property type="entry name" value="Electron Transport, Fmn-binding Protein, Chain A"/>
    <property type="match status" value="1"/>
</dbReference>
<dbReference type="EMBL" id="UINC01017218">
    <property type="protein sequence ID" value="SVA71077.1"/>
    <property type="molecule type" value="Genomic_DNA"/>
</dbReference>
<dbReference type="Pfam" id="PF01243">
    <property type="entry name" value="PNPOx_N"/>
    <property type="match status" value="1"/>
</dbReference>
<name>A0A381Y3U5_9ZZZZ</name>
<protein>
    <recommendedName>
        <fullName evidence="2">Pyridoxamine 5'-phosphate oxidase N-terminal domain-containing protein</fullName>
    </recommendedName>
</protein>
<organism evidence="3">
    <name type="scientific">marine metagenome</name>
    <dbReference type="NCBI Taxonomy" id="408172"/>
    <lineage>
        <taxon>unclassified sequences</taxon>
        <taxon>metagenomes</taxon>
        <taxon>ecological metagenomes</taxon>
    </lineage>
</organism>
<evidence type="ECO:0000313" key="3">
    <source>
        <dbReference type="EMBL" id="SVA71077.1"/>
    </source>
</evidence>
<accession>A0A381Y3U5</accession>
<dbReference type="InterPro" id="IPR011576">
    <property type="entry name" value="Pyridox_Oxase_N"/>
</dbReference>
<feature type="compositionally biased region" description="Basic and acidic residues" evidence="1">
    <location>
        <begin position="167"/>
        <end position="176"/>
    </location>
</feature>
<evidence type="ECO:0000256" key="1">
    <source>
        <dbReference type="SAM" id="MobiDB-lite"/>
    </source>
</evidence>
<dbReference type="InterPro" id="IPR012349">
    <property type="entry name" value="Split_barrel_FMN-bd"/>
</dbReference>
<feature type="region of interest" description="Disordered" evidence="1">
    <location>
        <begin position="167"/>
        <end position="187"/>
    </location>
</feature>
<feature type="domain" description="Pyridoxamine 5'-phosphate oxidase N-terminal" evidence="2">
    <location>
        <begin position="24"/>
        <end position="150"/>
    </location>
</feature>
<dbReference type="AlphaFoldDB" id="A0A381Y3U5"/>
<dbReference type="SUPFAM" id="SSF50475">
    <property type="entry name" value="FMN-binding split barrel"/>
    <property type="match status" value="1"/>
</dbReference>
<feature type="compositionally biased region" description="Polar residues" evidence="1">
    <location>
        <begin position="177"/>
        <end position="187"/>
    </location>
</feature>
<gene>
    <name evidence="3" type="ORF">METZ01_LOCUS123931</name>
</gene>
<proteinExistence type="predicted"/>
<feature type="non-terminal residue" evidence="3">
    <location>
        <position position="1"/>
    </location>
</feature>
<reference evidence="3" key="1">
    <citation type="submission" date="2018-05" db="EMBL/GenBank/DDBJ databases">
        <authorList>
            <person name="Lanie J.A."/>
            <person name="Ng W.-L."/>
            <person name="Kazmierczak K.M."/>
            <person name="Andrzejewski T.M."/>
            <person name="Davidsen T.M."/>
            <person name="Wayne K.J."/>
            <person name="Tettelin H."/>
            <person name="Glass J.I."/>
            <person name="Rusch D."/>
            <person name="Podicherti R."/>
            <person name="Tsui H.-C.T."/>
            <person name="Winkler M.E."/>
        </authorList>
    </citation>
    <scope>NUCLEOTIDE SEQUENCE</scope>
</reference>
<evidence type="ECO:0000259" key="2">
    <source>
        <dbReference type="Pfam" id="PF01243"/>
    </source>
</evidence>
<sequence length="187" mass="20996">VSNAHPWLEDIPWTTKPLPREQLEHRIERVLTFTNLGMLGTLGLNGPIVSPLEFYADGLSVYIFPQPGSPKLKAMERDPRVSFAVANPMAGWVAANGAQLFGKAALLEPGTKEWEYGMSIFRWESSAAEINTGFDAPPQGKLMRLDPDRIVYTEHFLRKDGFGPRQIWRRDEKNEQASDGLTEAQNT</sequence>